<dbReference type="AlphaFoldDB" id="A0A4R7SY15"/>
<dbReference type="Gene3D" id="3.40.50.2000">
    <property type="entry name" value="Glycogen Phosphorylase B"/>
    <property type="match status" value="1"/>
</dbReference>
<organism evidence="1 2">
    <name type="scientific">Kribbella voronezhensis</name>
    <dbReference type="NCBI Taxonomy" id="2512212"/>
    <lineage>
        <taxon>Bacteria</taxon>
        <taxon>Bacillati</taxon>
        <taxon>Actinomycetota</taxon>
        <taxon>Actinomycetes</taxon>
        <taxon>Propionibacteriales</taxon>
        <taxon>Kribbellaceae</taxon>
        <taxon>Kribbella</taxon>
    </lineage>
</organism>
<evidence type="ECO:0000313" key="1">
    <source>
        <dbReference type="EMBL" id="TDU84181.1"/>
    </source>
</evidence>
<protein>
    <submittedName>
        <fullName evidence="1">Oligosaccharide biosynthesis protein Alg14</fullName>
    </submittedName>
</protein>
<proteinExistence type="predicted"/>
<accession>A0A4R7SY15</accession>
<keyword evidence="2" id="KW-1185">Reference proteome</keyword>
<sequence length="154" mass="16640">MTQGGRRTLLVSSSGGVLLDVLALRPWWRTQEVSWVAVEAPDTAELLAAYEVRWEPELRPRDVGALVRAVLRARSALRGGRIELVVSAGSGVAVPYFLAARLAGVPAVWVETFNVIGKPGLAARLCAALASQVVVQHPELLARHRRAVNVGELY</sequence>
<gene>
    <name evidence="1" type="ORF">EV138_6652</name>
</gene>
<dbReference type="EMBL" id="SOCE01000002">
    <property type="protein sequence ID" value="TDU84181.1"/>
    <property type="molecule type" value="Genomic_DNA"/>
</dbReference>
<evidence type="ECO:0000313" key="2">
    <source>
        <dbReference type="Proteomes" id="UP000295151"/>
    </source>
</evidence>
<reference evidence="1 2" key="1">
    <citation type="submission" date="2019-03" db="EMBL/GenBank/DDBJ databases">
        <title>Genomic Encyclopedia of Type Strains, Phase III (KMG-III): the genomes of soil and plant-associated and newly described type strains.</title>
        <authorList>
            <person name="Whitman W."/>
        </authorList>
    </citation>
    <scope>NUCLEOTIDE SEQUENCE [LARGE SCALE GENOMIC DNA]</scope>
    <source>
        <strain evidence="1 2">VKM Ac-2575</strain>
    </source>
</reference>
<dbReference type="Proteomes" id="UP000295151">
    <property type="component" value="Unassembled WGS sequence"/>
</dbReference>
<dbReference type="RefSeq" id="WP_166678840.1">
    <property type="nucleotide sequence ID" value="NZ_SOCE01000002.1"/>
</dbReference>
<dbReference type="SUPFAM" id="SSF53756">
    <property type="entry name" value="UDP-Glycosyltransferase/glycogen phosphorylase"/>
    <property type="match status" value="1"/>
</dbReference>
<comment type="caution">
    <text evidence="1">The sequence shown here is derived from an EMBL/GenBank/DDBJ whole genome shotgun (WGS) entry which is preliminary data.</text>
</comment>
<name>A0A4R7SY15_9ACTN</name>